<evidence type="ECO:0000256" key="6">
    <source>
        <dbReference type="ARBA" id="ARBA00022777"/>
    </source>
</evidence>
<evidence type="ECO:0000256" key="4">
    <source>
        <dbReference type="ARBA" id="ARBA00022679"/>
    </source>
</evidence>
<dbReference type="InterPro" id="IPR004424">
    <property type="entry name" value="IspE"/>
</dbReference>
<name>A0A7Y0DX85_9PROT</name>
<evidence type="ECO:0000256" key="2">
    <source>
        <dbReference type="ARBA" id="ARBA00012052"/>
    </source>
</evidence>
<dbReference type="Pfam" id="PF00288">
    <property type="entry name" value="GHMP_kinases_N"/>
    <property type="match status" value="1"/>
</dbReference>
<evidence type="ECO:0000259" key="12">
    <source>
        <dbReference type="Pfam" id="PF08544"/>
    </source>
</evidence>
<evidence type="ECO:0000256" key="10">
    <source>
        <dbReference type="HAMAP-Rule" id="MF_00061"/>
    </source>
</evidence>
<keyword evidence="8 10" id="KW-0414">Isoprene biosynthesis</keyword>
<evidence type="ECO:0000256" key="5">
    <source>
        <dbReference type="ARBA" id="ARBA00022741"/>
    </source>
</evidence>
<comment type="function">
    <text evidence="10">Catalyzes the phosphorylation of the position 2 hydroxy group of 4-diphosphocytidyl-2C-methyl-D-erythritol.</text>
</comment>
<feature type="active site" evidence="10">
    <location>
        <position position="13"/>
    </location>
</feature>
<dbReference type="HAMAP" id="MF_00061">
    <property type="entry name" value="IspE"/>
    <property type="match status" value="1"/>
</dbReference>
<keyword evidence="6 10" id="KW-0418">Kinase</keyword>
<dbReference type="SUPFAM" id="SSF54211">
    <property type="entry name" value="Ribosomal protein S5 domain 2-like"/>
    <property type="match status" value="1"/>
</dbReference>
<feature type="binding site" evidence="10">
    <location>
        <begin position="100"/>
        <end position="110"/>
    </location>
    <ligand>
        <name>ATP</name>
        <dbReference type="ChEBI" id="CHEBI:30616"/>
    </ligand>
</feature>
<dbReference type="InterPro" id="IPR013750">
    <property type="entry name" value="GHMP_kinase_C_dom"/>
</dbReference>
<proteinExistence type="inferred from homology"/>
<comment type="catalytic activity">
    <reaction evidence="10">
        <text>4-CDP-2-C-methyl-D-erythritol + ATP = 4-CDP-2-C-methyl-D-erythritol 2-phosphate + ADP + H(+)</text>
        <dbReference type="Rhea" id="RHEA:18437"/>
        <dbReference type="ChEBI" id="CHEBI:15378"/>
        <dbReference type="ChEBI" id="CHEBI:30616"/>
        <dbReference type="ChEBI" id="CHEBI:57823"/>
        <dbReference type="ChEBI" id="CHEBI:57919"/>
        <dbReference type="ChEBI" id="CHEBI:456216"/>
        <dbReference type="EC" id="2.7.1.148"/>
    </reaction>
</comment>
<dbReference type="AlphaFoldDB" id="A0A7Y0DX85"/>
<accession>A0A7Y0DX85</accession>
<evidence type="ECO:0000313" key="14">
    <source>
        <dbReference type="Proteomes" id="UP000539372"/>
    </source>
</evidence>
<dbReference type="PIRSF" id="PIRSF010376">
    <property type="entry name" value="IspE"/>
    <property type="match status" value="1"/>
</dbReference>
<dbReference type="GO" id="GO:0019288">
    <property type="term" value="P:isopentenyl diphosphate biosynthetic process, methylerythritol 4-phosphate pathway"/>
    <property type="evidence" value="ECO:0007669"/>
    <property type="project" value="UniProtKB-UniRule"/>
</dbReference>
<dbReference type="InterPro" id="IPR020568">
    <property type="entry name" value="Ribosomal_Su5_D2-typ_SF"/>
</dbReference>
<evidence type="ECO:0000256" key="8">
    <source>
        <dbReference type="ARBA" id="ARBA00023229"/>
    </source>
</evidence>
<evidence type="ECO:0000256" key="9">
    <source>
        <dbReference type="ARBA" id="ARBA00032554"/>
    </source>
</evidence>
<dbReference type="InterPro" id="IPR036554">
    <property type="entry name" value="GHMP_kinase_C_sf"/>
</dbReference>
<keyword evidence="14" id="KW-1185">Reference proteome</keyword>
<dbReference type="EC" id="2.7.1.148" evidence="2 10"/>
<dbReference type="Proteomes" id="UP000539372">
    <property type="component" value="Unassembled WGS sequence"/>
</dbReference>
<dbReference type="Pfam" id="PF08544">
    <property type="entry name" value="GHMP_kinases_C"/>
    <property type="match status" value="1"/>
</dbReference>
<keyword evidence="4 10" id="KW-0808">Transferase</keyword>
<evidence type="ECO:0000256" key="7">
    <source>
        <dbReference type="ARBA" id="ARBA00022840"/>
    </source>
</evidence>
<dbReference type="NCBIfam" id="NF011202">
    <property type="entry name" value="PRK14608.1"/>
    <property type="match status" value="1"/>
</dbReference>
<sequence length="293" mass="29966">MTGPTFTMLAPAKVNLSLRITGRRADGYHLLDSLVAFTDFGDRLSVSPSNDITFSITGPFAGIVPADASNLVVKAAEALADRFDIPAGLGASLTLSKELPAAGGIGGGSADAASALRLLCDLWDIDPDHPALPGVALSLGADIPVCLRGRACRMSGIGETLSPIPPLPSLGIVLVNPGAPCPTPAVFKARVGSFSPAASSIPDAWDRETVLAFLADEPNDLTDAAVTVCPEIKTILTAFSTLPSCRLARMSGSGATCFGLFDTADSAQAAATALARDPAVPDAWWIKAGQLVS</sequence>
<comment type="pathway">
    <text evidence="10">Isoprenoid biosynthesis; isopentenyl diphosphate biosynthesis via DXP pathway; isopentenyl diphosphate from 1-deoxy-D-xylulose 5-phosphate: step 3/6.</text>
</comment>
<feature type="domain" description="GHMP kinase C-terminal" evidence="12">
    <location>
        <begin position="221"/>
        <end position="276"/>
    </location>
</feature>
<dbReference type="Gene3D" id="3.30.70.890">
    <property type="entry name" value="GHMP kinase, C-terminal domain"/>
    <property type="match status" value="1"/>
</dbReference>
<dbReference type="SUPFAM" id="SSF55060">
    <property type="entry name" value="GHMP Kinase, C-terminal domain"/>
    <property type="match status" value="1"/>
</dbReference>
<dbReference type="RefSeq" id="WP_169623538.1">
    <property type="nucleotide sequence ID" value="NZ_JABBNT010000001.1"/>
</dbReference>
<evidence type="ECO:0000259" key="11">
    <source>
        <dbReference type="Pfam" id="PF00288"/>
    </source>
</evidence>
<keyword evidence="7 10" id="KW-0067">ATP-binding</keyword>
<evidence type="ECO:0000256" key="3">
    <source>
        <dbReference type="ARBA" id="ARBA00017473"/>
    </source>
</evidence>
<dbReference type="GO" id="GO:0016114">
    <property type="term" value="P:terpenoid biosynthetic process"/>
    <property type="evidence" value="ECO:0007669"/>
    <property type="project" value="UniProtKB-UniRule"/>
</dbReference>
<protein>
    <recommendedName>
        <fullName evidence="3 10">4-diphosphocytidyl-2-C-methyl-D-erythritol kinase</fullName>
        <shortName evidence="10">CMK</shortName>
        <ecNumber evidence="2 10">2.7.1.148</ecNumber>
    </recommendedName>
    <alternativeName>
        <fullName evidence="9 10">4-(cytidine-5'-diphospho)-2-C-methyl-D-erythritol kinase</fullName>
    </alternativeName>
</protein>
<evidence type="ECO:0000256" key="1">
    <source>
        <dbReference type="ARBA" id="ARBA00009684"/>
    </source>
</evidence>
<comment type="caution">
    <text evidence="13">The sequence shown here is derived from an EMBL/GenBank/DDBJ whole genome shotgun (WGS) entry which is preliminary data.</text>
</comment>
<dbReference type="InterPro" id="IPR014721">
    <property type="entry name" value="Ribsml_uS5_D2-typ_fold_subgr"/>
</dbReference>
<reference evidence="13 14" key="1">
    <citation type="submission" date="2020-04" db="EMBL/GenBank/DDBJ databases">
        <title>Rhodospirillaceae bacterium KN72 isolated from deep sea.</title>
        <authorList>
            <person name="Zhang D.-C."/>
        </authorList>
    </citation>
    <scope>NUCLEOTIDE SEQUENCE [LARGE SCALE GENOMIC DNA]</scope>
    <source>
        <strain evidence="13 14">KN72</strain>
    </source>
</reference>
<feature type="active site" evidence="10">
    <location>
        <position position="142"/>
    </location>
</feature>
<dbReference type="GO" id="GO:0050515">
    <property type="term" value="F:4-(cytidine 5'-diphospho)-2-C-methyl-D-erythritol kinase activity"/>
    <property type="evidence" value="ECO:0007669"/>
    <property type="project" value="UniProtKB-UniRule"/>
</dbReference>
<dbReference type="InterPro" id="IPR006204">
    <property type="entry name" value="GHMP_kinase_N_dom"/>
</dbReference>
<organism evidence="13 14">
    <name type="scientific">Pacificispira spongiicola</name>
    <dbReference type="NCBI Taxonomy" id="2729598"/>
    <lineage>
        <taxon>Bacteria</taxon>
        <taxon>Pseudomonadati</taxon>
        <taxon>Pseudomonadota</taxon>
        <taxon>Alphaproteobacteria</taxon>
        <taxon>Rhodospirillales</taxon>
        <taxon>Rhodospirillaceae</taxon>
        <taxon>Pacificispira</taxon>
    </lineage>
</organism>
<dbReference type="UniPathway" id="UPA00056">
    <property type="reaction ID" value="UER00094"/>
</dbReference>
<dbReference type="PANTHER" id="PTHR43527:SF2">
    <property type="entry name" value="4-DIPHOSPHOCYTIDYL-2-C-METHYL-D-ERYTHRITOL KINASE, CHLOROPLASTIC"/>
    <property type="match status" value="1"/>
</dbReference>
<keyword evidence="5 10" id="KW-0547">Nucleotide-binding</keyword>
<dbReference type="Gene3D" id="3.30.230.10">
    <property type="match status" value="1"/>
</dbReference>
<evidence type="ECO:0000313" key="13">
    <source>
        <dbReference type="EMBL" id="NMM43245.1"/>
    </source>
</evidence>
<feature type="domain" description="GHMP kinase N-terminal" evidence="11">
    <location>
        <begin position="70"/>
        <end position="149"/>
    </location>
</feature>
<dbReference type="GO" id="GO:0005524">
    <property type="term" value="F:ATP binding"/>
    <property type="evidence" value="ECO:0007669"/>
    <property type="project" value="UniProtKB-UniRule"/>
</dbReference>
<dbReference type="PANTHER" id="PTHR43527">
    <property type="entry name" value="4-DIPHOSPHOCYTIDYL-2-C-METHYL-D-ERYTHRITOL KINASE, CHLOROPLASTIC"/>
    <property type="match status" value="1"/>
</dbReference>
<dbReference type="NCBIfam" id="TIGR00154">
    <property type="entry name" value="ispE"/>
    <property type="match status" value="1"/>
</dbReference>
<gene>
    <name evidence="10" type="primary">ispE</name>
    <name evidence="13" type="ORF">HH303_02065</name>
</gene>
<comment type="similarity">
    <text evidence="1 10">Belongs to the GHMP kinase family. IspE subfamily.</text>
</comment>
<dbReference type="EMBL" id="JABBNT010000001">
    <property type="protein sequence ID" value="NMM43245.1"/>
    <property type="molecule type" value="Genomic_DNA"/>
</dbReference>